<gene>
    <name evidence="5" type="ORF">AMS68_001418</name>
</gene>
<feature type="chain" id="PRO_5026042370" description="Glycosyl transferase CAP10 domain-containing protein" evidence="3">
    <location>
        <begin position="20"/>
        <end position="591"/>
    </location>
</feature>
<organism evidence="5 6">
    <name type="scientific">Peltaster fructicola</name>
    <dbReference type="NCBI Taxonomy" id="286661"/>
    <lineage>
        <taxon>Eukaryota</taxon>
        <taxon>Fungi</taxon>
        <taxon>Dikarya</taxon>
        <taxon>Ascomycota</taxon>
        <taxon>Pezizomycotina</taxon>
        <taxon>Dothideomycetes</taxon>
        <taxon>Dothideomycetes incertae sedis</taxon>
        <taxon>Peltaster</taxon>
    </lineage>
</organism>
<proteinExistence type="inferred from homology"/>
<dbReference type="EMBL" id="CP051139">
    <property type="protein sequence ID" value="QIW95900.1"/>
    <property type="molecule type" value="Genomic_DNA"/>
</dbReference>
<dbReference type="OrthoDB" id="541052at2759"/>
<keyword evidence="3" id="KW-0732">Signal</keyword>
<evidence type="ECO:0000313" key="5">
    <source>
        <dbReference type="EMBL" id="QIW95900.1"/>
    </source>
</evidence>
<sequence>MRAFIALYLSAVVLLAIHSHIKIPPESLPDFFHTRMYDGYVFHKSFSRTARTSETLQQAVQEYRKRYHKYPPPRFDAWYEYATARHSAVVDRFDGLWHDMQPFYALDPKEIRSRTQDLINDPNNDIAGVTIRDGRAHAGPNIPAKHEWAIEGVVKMINQFAEHLPDMDLAFNTNDANRVVVPFERIEYLRRMSEATNNDVEPKNEWQPGRSSLWPRLTGDLRGTNIMHQLSPLDNVYRYAAAGCPPSSPARRQNYWKLGTSCTHCALPDSHNVDKLATKRADACAQPDLQHLHGAYSAPAVSKVTNKLYPIFSQSRVPGFHDILYPSAWDYVDRTAYQPGGLHQDPVWADKTNVAYWRGSTTEGVSDGKGAAKWQGMLRQRFVHLANNIKGVSPPALVYRWDAAVTGLQWFMPVSARDITNLVQTDIKITPDIARCEGVDCDVQRWEFAPTSNETDFQELWSHKYLLDMDGASASTRFLPMLRSRSLPLRASIMQEWWHDRVVPWMHYVPLDVRGSDFWSILAWFSGVDGDVNGQHFKLLPLADKGELMANAGRQWAEAALRKEDMEIYFFRLLLEWARITDDNREDIGFT</sequence>
<dbReference type="GO" id="GO:0016740">
    <property type="term" value="F:transferase activity"/>
    <property type="evidence" value="ECO:0007669"/>
    <property type="project" value="UniProtKB-KW"/>
</dbReference>
<evidence type="ECO:0000313" key="6">
    <source>
        <dbReference type="Proteomes" id="UP000503462"/>
    </source>
</evidence>
<accession>A0A6H0XMN1</accession>
<dbReference type="PANTHER" id="PTHR12203:SF35">
    <property type="entry name" value="PROTEIN O-GLUCOSYLTRANSFERASE 1"/>
    <property type="match status" value="1"/>
</dbReference>
<comment type="similarity">
    <text evidence="1">Belongs to the glycosyltransferase 90 family.</text>
</comment>
<keyword evidence="2" id="KW-0808">Transferase</keyword>
<dbReference type="AlphaFoldDB" id="A0A6H0XMN1"/>
<dbReference type="Proteomes" id="UP000503462">
    <property type="component" value="Chromosome 1"/>
</dbReference>
<evidence type="ECO:0000259" key="4">
    <source>
        <dbReference type="SMART" id="SM00672"/>
    </source>
</evidence>
<evidence type="ECO:0000256" key="3">
    <source>
        <dbReference type="SAM" id="SignalP"/>
    </source>
</evidence>
<reference evidence="5 6" key="1">
    <citation type="journal article" date="2016" name="Sci. Rep.">
        <title>Peltaster fructicola genome reveals evolution from an invasive phytopathogen to an ectophytic parasite.</title>
        <authorList>
            <person name="Xu C."/>
            <person name="Chen H."/>
            <person name="Gleason M.L."/>
            <person name="Xu J.R."/>
            <person name="Liu H."/>
            <person name="Zhang R."/>
            <person name="Sun G."/>
        </authorList>
    </citation>
    <scope>NUCLEOTIDE SEQUENCE [LARGE SCALE GENOMIC DNA]</scope>
    <source>
        <strain evidence="5 6">LNHT1506</strain>
    </source>
</reference>
<dbReference type="PANTHER" id="PTHR12203">
    <property type="entry name" value="KDEL LYS-ASP-GLU-LEU CONTAINING - RELATED"/>
    <property type="match status" value="1"/>
</dbReference>
<name>A0A6H0XMN1_9PEZI</name>
<feature type="domain" description="Glycosyl transferase CAP10" evidence="4">
    <location>
        <begin position="285"/>
        <end position="577"/>
    </location>
</feature>
<dbReference type="Pfam" id="PF05686">
    <property type="entry name" value="Glyco_transf_90"/>
    <property type="match status" value="1"/>
</dbReference>
<evidence type="ECO:0000256" key="1">
    <source>
        <dbReference type="ARBA" id="ARBA00010118"/>
    </source>
</evidence>
<keyword evidence="6" id="KW-1185">Reference proteome</keyword>
<dbReference type="PROSITE" id="PS50231">
    <property type="entry name" value="RICIN_B_LECTIN"/>
    <property type="match status" value="1"/>
</dbReference>
<dbReference type="SMART" id="SM00672">
    <property type="entry name" value="CAP10"/>
    <property type="match status" value="1"/>
</dbReference>
<feature type="signal peptide" evidence="3">
    <location>
        <begin position="1"/>
        <end position="19"/>
    </location>
</feature>
<protein>
    <recommendedName>
        <fullName evidence="4">Glycosyl transferase CAP10 domain-containing protein</fullName>
    </recommendedName>
</protein>
<dbReference type="InterPro" id="IPR006598">
    <property type="entry name" value="CAP10"/>
</dbReference>
<dbReference type="InterPro" id="IPR051091">
    <property type="entry name" value="O-Glucosyltr/Glycosyltrsf_90"/>
</dbReference>
<evidence type="ECO:0000256" key="2">
    <source>
        <dbReference type="ARBA" id="ARBA00022679"/>
    </source>
</evidence>